<protein>
    <submittedName>
        <fullName evidence="2">Uncharacterized protein</fullName>
    </submittedName>
</protein>
<evidence type="ECO:0000313" key="2">
    <source>
        <dbReference type="EMBL" id="PIA51079.1"/>
    </source>
</evidence>
<proteinExistence type="predicted"/>
<keyword evidence="1" id="KW-0472">Membrane</keyword>
<keyword evidence="1" id="KW-0812">Transmembrane</keyword>
<feature type="transmembrane region" description="Helical" evidence="1">
    <location>
        <begin position="12"/>
        <end position="30"/>
    </location>
</feature>
<dbReference type="AlphaFoldDB" id="A0A2G5E5P5"/>
<reference evidence="2 3" key="1">
    <citation type="submission" date="2017-09" db="EMBL/GenBank/DDBJ databases">
        <title>WGS assembly of Aquilegia coerulea Goldsmith.</title>
        <authorList>
            <person name="Hodges S."/>
            <person name="Kramer E."/>
            <person name="Nordborg M."/>
            <person name="Tomkins J."/>
            <person name="Borevitz J."/>
            <person name="Derieg N."/>
            <person name="Yan J."/>
            <person name="Mihaltcheva S."/>
            <person name="Hayes R.D."/>
            <person name="Rokhsar D."/>
        </authorList>
    </citation>
    <scope>NUCLEOTIDE SEQUENCE [LARGE SCALE GENOMIC DNA]</scope>
    <source>
        <strain evidence="3">cv. Goldsmith</strain>
    </source>
</reference>
<keyword evidence="3" id="KW-1185">Reference proteome</keyword>
<gene>
    <name evidence="2" type="ORF">AQUCO_01100129v1</name>
</gene>
<evidence type="ECO:0000256" key="1">
    <source>
        <dbReference type="SAM" id="Phobius"/>
    </source>
</evidence>
<organism evidence="2 3">
    <name type="scientific">Aquilegia coerulea</name>
    <name type="common">Rocky mountain columbine</name>
    <dbReference type="NCBI Taxonomy" id="218851"/>
    <lineage>
        <taxon>Eukaryota</taxon>
        <taxon>Viridiplantae</taxon>
        <taxon>Streptophyta</taxon>
        <taxon>Embryophyta</taxon>
        <taxon>Tracheophyta</taxon>
        <taxon>Spermatophyta</taxon>
        <taxon>Magnoliopsida</taxon>
        <taxon>Ranunculales</taxon>
        <taxon>Ranunculaceae</taxon>
        <taxon>Thalictroideae</taxon>
        <taxon>Aquilegia</taxon>
    </lineage>
</organism>
<dbReference type="Proteomes" id="UP000230069">
    <property type="component" value="Unassembled WGS sequence"/>
</dbReference>
<evidence type="ECO:0000313" key="3">
    <source>
        <dbReference type="Proteomes" id="UP000230069"/>
    </source>
</evidence>
<dbReference type="EMBL" id="KZ305028">
    <property type="protein sequence ID" value="PIA51079.1"/>
    <property type="molecule type" value="Genomic_DNA"/>
</dbReference>
<accession>A0A2G5E5P5</accession>
<keyword evidence="1" id="KW-1133">Transmembrane helix</keyword>
<dbReference type="InParanoid" id="A0A2G5E5P5"/>
<name>A0A2G5E5P5_AQUCA</name>
<sequence length="71" mass="8015">MGRVIVSQLSPSTILIGLLLQLFIIILLNLHTDVYKAKDQLYTHSLFLQADFCVGKFFTNRNTTSELARSS</sequence>